<accession>A0AAN6Q6U1</accession>
<feature type="compositionally biased region" description="Low complexity" evidence="1">
    <location>
        <begin position="442"/>
        <end position="455"/>
    </location>
</feature>
<dbReference type="Proteomes" id="UP001305647">
    <property type="component" value="Unassembled WGS sequence"/>
</dbReference>
<keyword evidence="3" id="KW-1185">Reference proteome</keyword>
<proteinExistence type="predicted"/>
<sequence length="471" mass="53289">MDIHDDPSTTTTTDYDSGDSAGVDYVYEQQKDAERKVIKGGPLKNTPSKRNHRGVTRCNRGPRRAEGDAEITVIDNTDTEAEEDKHRLPPRTRPPQLEAESMSSCDIKNNHCHNKAGRGHAPYIEEYPEDAPRPAILLKEHRITGRPSTLFPSRVKDSEHLSSSTSSGGRSPVEKRLPPRPSRRRSRDSPRHCRHHKRRSNSPGTYEDEPSDSDLPSSKPSPGNRVSAQRRRHHEPGPELASVVSRSSSPAGDLDSQPDLQYSSSWPVHLGSHQTRRRLGRRDQEYDTDEDIEEENMSSDNTNGAHHGPTRSRVLSFRGRAPEREREPPRQETLPLQIRRRHEHEHRVSPPLRPRPSTVVSQSRTLNQGHRSVATSLCEVWRGVADDWESPYQSASDDGFNPDAGEEPITLLRTVDLPPRRSSPRLLPPRRHRRDVGFHATSSSPHPYSYPPSSYADQRPRGYPSIHPNQF</sequence>
<evidence type="ECO:0000313" key="3">
    <source>
        <dbReference type="Proteomes" id="UP001305647"/>
    </source>
</evidence>
<feature type="region of interest" description="Disordered" evidence="1">
    <location>
        <begin position="39"/>
        <end position="370"/>
    </location>
</feature>
<protein>
    <submittedName>
        <fullName evidence="2">Uncharacterized protein</fullName>
    </submittedName>
</protein>
<evidence type="ECO:0000256" key="1">
    <source>
        <dbReference type="SAM" id="MobiDB-lite"/>
    </source>
</evidence>
<feature type="compositionally biased region" description="Polar residues" evidence="1">
    <location>
        <begin position="358"/>
        <end position="370"/>
    </location>
</feature>
<dbReference type="AlphaFoldDB" id="A0AAN6Q6U1"/>
<feature type="compositionally biased region" description="Low complexity" evidence="1">
    <location>
        <begin position="8"/>
        <end position="20"/>
    </location>
</feature>
<feature type="region of interest" description="Disordered" evidence="1">
    <location>
        <begin position="389"/>
        <end position="471"/>
    </location>
</feature>
<feature type="compositionally biased region" description="Acidic residues" evidence="1">
    <location>
        <begin position="286"/>
        <end position="297"/>
    </location>
</feature>
<gene>
    <name evidence="2" type="ORF">N658DRAFT_325994</name>
</gene>
<reference evidence="2" key="2">
    <citation type="submission" date="2023-05" db="EMBL/GenBank/DDBJ databases">
        <authorList>
            <consortium name="Lawrence Berkeley National Laboratory"/>
            <person name="Steindorff A."/>
            <person name="Hensen N."/>
            <person name="Bonometti L."/>
            <person name="Westerberg I."/>
            <person name="Brannstrom I.O."/>
            <person name="Guillou S."/>
            <person name="Cros-Aarteil S."/>
            <person name="Calhoun S."/>
            <person name="Haridas S."/>
            <person name="Kuo A."/>
            <person name="Mondo S."/>
            <person name="Pangilinan J."/>
            <person name="Riley R."/>
            <person name="Labutti K."/>
            <person name="Andreopoulos B."/>
            <person name="Lipzen A."/>
            <person name="Chen C."/>
            <person name="Yanf M."/>
            <person name="Daum C."/>
            <person name="Ng V."/>
            <person name="Clum A."/>
            <person name="Ohm R."/>
            <person name="Martin F."/>
            <person name="Silar P."/>
            <person name="Natvig D."/>
            <person name="Lalanne C."/>
            <person name="Gautier V."/>
            <person name="Ament-Velasquez S.L."/>
            <person name="Kruys A."/>
            <person name="Hutchinson M.I."/>
            <person name="Powell A.J."/>
            <person name="Barry K."/>
            <person name="Miller A.N."/>
            <person name="Grigoriev I.V."/>
            <person name="Debuchy R."/>
            <person name="Gladieux P."/>
            <person name="Thoren M.H."/>
            <person name="Johannesson H."/>
        </authorList>
    </citation>
    <scope>NUCLEOTIDE SEQUENCE</scope>
    <source>
        <strain evidence="2">CBS 757.83</strain>
    </source>
</reference>
<feature type="compositionally biased region" description="Low complexity" evidence="1">
    <location>
        <begin position="213"/>
        <end position="222"/>
    </location>
</feature>
<feature type="compositionally biased region" description="Basic and acidic residues" evidence="1">
    <location>
        <begin position="320"/>
        <end position="330"/>
    </location>
</feature>
<feature type="compositionally biased region" description="Low complexity" evidence="1">
    <location>
        <begin position="162"/>
        <end position="171"/>
    </location>
</feature>
<evidence type="ECO:0000313" key="2">
    <source>
        <dbReference type="EMBL" id="KAK4102830.1"/>
    </source>
</evidence>
<feature type="region of interest" description="Disordered" evidence="1">
    <location>
        <begin position="1"/>
        <end position="22"/>
    </location>
</feature>
<reference evidence="2" key="1">
    <citation type="journal article" date="2023" name="Mol. Phylogenet. Evol.">
        <title>Genome-scale phylogeny and comparative genomics of the fungal order Sordariales.</title>
        <authorList>
            <person name="Hensen N."/>
            <person name="Bonometti L."/>
            <person name="Westerberg I."/>
            <person name="Brannstrom I.O."/>
            <person name="Guillou S."/>
            <person name="Cros-Aarteil S."/>
            <person name="Calhoun S."/>
            <person name="Haridas S."/>
            <person name="Kuo A."/>
            <person name="Mondo S."/>
            <person name="Pangilinan J."/>
            <person name="Riley R."/>
            <person name="LaButti K."/>
            <person name="Andreopoulos B."/>
            <person name="Lipzen A."/>
            <person name="Chen C."/>
            <person name="Yan M."/>
            <person name="Daum C."/>
            <person name="Ng V."/>
            <person name="Clum A."/>
            <person name="Steindorff A."/>
            <person name="Ohm R.A."/>
            <person name="Martin F."/>
            <person name="Silar P."/>
            <person name="Natvig D.O."/>
            <person name="Lalanne C."/>
            <person name="Gautier V."/>
            <person name="Ament-Velasquez S.L."/>
            <person name="Kruys A."/>
            <person name="Hutchinson M.I."/>
            <person name="Powell A.J."/>
            <person name="Barry K."/>
            <person name="Miller A.N."/>
            <person name="Grigoriev I.V."/>
            <person name="Debuchy R."/>
            <person name="Gladieux P."/>
            <person name="Hiltunen Thoren M."/>
            <person name="Johannesson H."/>
        </authorList>
    </citation>
    <scope>NUCLEOTIDE SEQUENCE</scope>
    <source>
        <strain evidence="2">CBS 757.83</strain>
    </source>
</reference>
<name>A0AAN6Q6U1_9PEZI</name>
<feature type="compositionally biased region" description="Basic residues" evidence="1">
    <location>
        <begin position="181"/>
        <end position="200"/>
    </location>
</feature>
<dbReference type="EMBL" id="MU863630">
    <property type="protein sequence ID" value="KAK4102830.1"/>
    <property type="molecule type" value="Genomic_DNA"/>
</dbReference>
<comment type="caution">
    <text evidence="2">The sequence shown here is derived from an EMBL/GenBank/DDBJ whole genome shotgun (WGS) entry which is preliminary data.</text>
</comment>
<organism evidence="2 3">
    <name type="scientific">Parathielavia hyrcaniae</name>
    <dbReference type="NCBI Taxonomy" id="113614"/>
    <lineage>
        <taxon>Eukaryota</taxon>
        <taxon>Fungi</taxon>
        <taxon>Dikarya</taxon>
        <taxon>Ascomycota</taxon>
        <taxon>Pezizomycotina</taxon>
        <taxon>Sordariomycetes</taxon>
        <taxon>Sordariomycetidae</taxon>
        <taxon>Sordariales</taxon>
        <taxon>Chaetomiaceae</taxon>
        <taxon>Parathielavia</taxon>
    </lineage>
</organism>